<protein>
    <submittedName>
        <fullName evidence="1">Uncharacterized protein</fullName>
    </submittedName>
</protein>
<evidence type="ECO:0000313" key="1">
    <source>
        <dbReference type="EMBL" id="KAK8861128.1"/>
    </source>
</evidence>
<accession>A0ABR2IDH9</accession>
<evidence type="ECO:0000313" key="2">
    <source>
        <dbReference type="Proteomes" id="UP001470230"/>
    </source>
</evidence>
<sequence length="118" mass="14691">MKRIHQNLIDFLDNERDDEEIFQNLKTILDDMKIYDNQNQPNFFNKIEKILLLFKNDIKKFYSNWDLFFIFKENKKMILFLINEQIINIDIQIARKFATPEYEQQKYSYYFMPELKPF</sequence>
<name>A0ABR2IDH9_9EUKA</name>
<organism evidence="1 2">
    <name type="scientific">Tritrichomonas musculus</name>
    <dbReference type="NCBI Taxonomy" id="1915356"/>
    <lineage>
        <taxon>Eukaryota</taxon>
        <taxon>Metamonada</taxon>
        <taxon>Parabasalia</taxon>
        <taxon>Tritrichomonadida</taxon>
        <taxon>Tritrichomonadidae</taxon>
        <taxon>Tritrichomonas</taxon>
    </lineage>
</organism>
<proteinExistence type="predicted"/>
<gene>
    <name evidence="1" type="ORF">M9Y10_012823</name>
</gene>
<comment type="caution">
    <text evidence="1">The sequence shown here is derived from an EMBL/GenBank/DDBJ whole genome shotgun (WGS) entry which is preliminary data.</text>
</comment>
<dbReference type="Proteomes" id="UP001470230">
    <property type="component" value="Unassembled WGS sequence"/>
</dbReference>
<dbReference type="EMBL" id="JAPFFF010000018">
    <property type="protein sequence ID" value="KAK8861128.1"/>
    <property type="molecule type" value="Genomic_DNA"/>
</dbReference>
<keyword evidence="2" id="KW-1185">Reference proteome</keyword>
<reference evidence="1 2" key="1">
    <citation type="submission" date="2024-04" db="EMBL/GenBank/DDBJ databases">
        <title>Tritrichomonas musculus Genome.</title>
        <authorList>
            <person name="Alves-Ferreira E."/>
            <person name="Grigg M."/>
            <person name="Lorenzi H."/>
            <person name="Galac M."/>
        </authorList>
    </citation>
    <scope>NUCLEOTIDE SEQUENCE [LARGE SCALE GENOMIC DNA]</scope>
    <source>
        <strain evidence="1 2">EAF2021</strain>
    </source>
</reference>
<feature type="non-terminal residue" evidence="1">
    <location>
        <position position="118"/>
    </location>
</feature>